<evidence type="ECO:0008006" key="3">
    <source>
        <dbReference type="Google" id="ProtNLM"/>
    </source>
</evidence>
<dbReference type="InterPro" id="IPR027405">
    <property type="entry name" value="YidB-like"/>
</dbReference>
<dbReference type="Proteomes" id="UP000199423">
    <property type="component" value="Unassembled WGS sequence"/>
</dbReference>
<dbReference type="SUPFAM" id="SSF140804">
    <property type="entry name" value="YidB-like"/>
    <property type="match status" value="1"/>
</dbReference>
<accession>A0A1I7NV36</accession>
<reference evidence="2" key="1">
    <citation type="submission" date="2016-10" db="EMBL/GenBank/DDBJ databases">
        <authorList>
            <person name="Varghese N."/>
            <person name="Submissions S."/>
        </authorList>
    </citation>
    <scope>NUCLEOTIDE SEQUENCE [LARGE SCALE GENOMIC DNA]</scope>
    <source>
        <strain evidence="2">DSM 1565</strain>
    </source>
</reference>
<dbReference type="Pfam" id="PF20159">
    <property type="entry name" value="YidB"/>
    <property type="match status" value="1"/>
</dbReference>
<organism evidence="1 2">
    <name type="scientific">Hyphomicrobium facile</name>
    <dbReference type="NCBI Taxonomy" id="51670"/>
    <lineage>
        <taxon>Bacteria</taxon>
        <taxon>Pseudomonadati</taxon>
        <taxon>Pseudomonadota</taxon>
        <taxon>Alphaproteobacteria</taxon>
        <taxon>Hyphomicrobiales</taxon>
        <taxon>Hyphomicrobiaceae</taxon>
        <taxon>Hyphomicrobium</taxon>
    </lineage>
</organism>
<dbReference type="STRING" id="51670.SAMN04488557_3700"/>
<dbReference type="AlphaFoldDB" id="A0A1I7NV36"/>
<name>A0A1I7NV36_9HYPH</name>
<dbReference type="EMBL" id="FPCH01000004">
    <property type="protein sequence ID" value="SFV38500.1"/>
    <property type="molecule type" value="Genomic_DNA"/>
</dbReference>
<dbReference type="InterPro" id="IPR045372">
    <property type="entry name" value="YidB"/>
</dbReference>
<gene>
    <name evidence="1" type="ORF">SAMN04488557_3700</name>
</gene>
<dbReference type="Gene3D" id="1.10.10.690">
    <property type="entry name" value="YidB-like"/>
    <property type="match status" value="1"/>
</dbReference>
<evidence type="ECO:0000313" key="1">
    <source>
        <dbReference type="EMBL" id="SFV38500.1"/>
    </source>
</evidence>
<dbReference type="RefSeq" id="WP_092869240.1">
    <property type="nucleotide sequence ID" value="NZ_FPCH01000004.1"/>
</dbReference>
<dbReference type="OrthoDB" id="4235777at2"/>
<sequence length="123" mass="12711">MSWSDTLKGVVGNIVGQAEEGALPELLKGVLGTEGLQSILTKLQDAGFGSQVSSWLDKNKNNLPITPEQIQTALGDEHVQQIARSLGIPVDTILAGMAKMLPEIASAAGPAANPNTTPDPKAG</sequence>
<keyword evidence="2" id="KW-1185">Reference proteome</keyword>
<proteinExistence type="predicted"/>
<evidence type="ECO:0000313" key="2">
    <source>
        <dbReference type="Proteomes" id="UP000199423"/>
    </source>
</evidence>
<protein>
    <recommendedName>
        <fullName evidence="3">DUF937 domain-containing protein</fullName>
    </recommendedName>
</protein>